<dbReference type="SMART" id="SM00987">
    <property type="entry name" value="UreE_C"/>
    <property type="match status" value="1"/>
</dbReference>
<dbReference type="OrthoDB" id="9789139at2"/>
<dbReference type="PANTHER" id="PTHR42160:SF1">
    <property type="entry name" value="URACIL-DNA GLYCOSYLASE SUPERFAMILY PROTEIN"/>
    <property type="match status" value="1"/>
</dbReference>
<dbReference type="SUPFAM" id="SSF52141">
    <property type="entry name" value="Uracil-DNA glycosylase-like"/>
    <property type="match status" value="1"/>
</dbReference>
<dbReference type="KEGG" id="ols:Olsu_1220"/>
<evidence type="ECO:0000313" key="3">
    <source>
        <dbReference type="Proteomes" id="UP000000333"/>
    </source>
</evidence>
<evidence type="ECO:0000313" key="2">
    <source>
        <dbReference type="EMBL" id="ADK68326.1"/>
    </source>
</evidence>
<proteinExistence type="predicted"/>
<evidence type="ECO:0000259" key="1">
    <source>
        <dbReference type="SMART" id="SM00986"/>
    </source>
</evidence>
<protein>
    <submittedName>
        <fullName evidence="2">Uracil-DNA glycosylase superfamily</fullName>
    </submittedName>
</protein>
<dbReference type="AlphaFoldDB" id="E1QW23"/>
<dbReference type="Proteomes" id="UP000000333">
    <property type="component" value="Chromosome"/>
</dbReference>
<dbReference type="Gene3D" id="3.40.470.10">
    <property type="entry name" value="Uracil-DNA glycosylase-like domain"/>
    <property type="match status" value="1"/>
</dbReference>
<dbReference type="Pfam" id="PF03167">
    <property type="entry name" value="UDG"/>
    <property type="match status" value="1"/>
</dbReference>
<accession>E1QW23</accession>
<dbReference type="GeneID" id="78512634"/>
<dbReference type="RefSeq" id="WP_013252078.1">
    <property type="nucleotide sequence ID" value="NC_014363.1"/>
</dbReference>
<keyword evidence="3" id="KW-1185">Reference proteome</keyword>
<dbReference type="eggNOG" id="COG1573">
    <property type="taxonomic scope" value="Bacteria"/>
</dbReference>
<organism evidence="2 3">
    <name type="scientific">Olsenella uli (strain ATCC 49627 / DSM 7084 / CCUG 31166 / CIP 109912 / JCM 12494 / LMG 11480 / NCIMB 702895 / VPI D76D-27C)</name>
    <name type="common">Lactobacillus uli</name>
    <dbReference type="NCBI Taxonomy" id="633147"/>
    <lineage>
        <taxon>Bacteria</taxon>
        <taxon>Bacillati</taxon>
        <taxon>Actinomycetota</taxon>
        <taxon>Coriobacteriia</taxon>
        <taxon>Coriobacteriales</taxon>
        <taxon>Atopobiaceae</taxon>
        <taxon>Olsenella</taxon>
    </lineage>
</organism>
<feature type="domain" description="Uracil-DNA glycosylase-like" evidence="1">
    <location>
        <begin position="41"/>
        <end position="198"/>
    </location>
</feature>
<sequence length="209" mass="23595">MGTPRKTIPEKSAPAMFDQVFEDIRNDEQNAAYTAAGIDPLYSASASARIVIIGQAPGRVAQDTRVPWNDRSGDRLREWLGMDRDTFYDPSKVAIIPMDFYFPGTGKSGDLPPRKGFAEKWHPILLQMMPQVELTVLVGSYAVHHYLGLKSSISLTSVVQDYRSYLPARFPLVHPSPRNQIWMRNNPWFAEEVLPDLRATVARILRHAS</sequence>
<dbReference type="STRING" id="633147.Olsu_1220"/>
<dbReference type="InterPro" id="IPR047124">
    <property type="entry name" value="HI_0220.2"/>
</dbReference>
<dbReference type="PATRIC" id="fig|633147.7.peg.318"/>
<dbReference type="SMART" id="SM00986">
    <property type="entry name" value="UDG"/>
    <property type="match status" value="1"/>
</dbReference>
<reference evidence="2 3" key="1">
    <citation type="journal article" date="2010" name="Stand. Genomic Sci.">
        <title>Complete genome sequence of Olsenella uli type strain (VPI D76D-27C).</title>
        <authorList>
            <person name="Goker M."/>
            <person name="Held B."/>
            <person name="Lucas S."/>
            <person name="Nolan M."/>
            <person name="Yasawong M."/>
            <person name="Glavina Del Rio T."/>
            <person name="Tice H."/>
            <person name="Cheng J.F."/>
            <person name="Bruce D."/>
            <person name="Detter J.C."/>
            <person name="Tapia R."/>
            <person name="Han C."/>
            <person name="Goodwin L."/>
            <person name="Pitluck S."/>
            <person name="Liolios K."/>
            <person name="Ivanova N."/>
            <person name="Mavromatis K."/>
            <person name="Mikhailova N."/>
            <person name="Pati A."/>
            <person name="Chen A."/>
            <person name="Palaniappan K."/>
            <person name="Land M."/>
            <person name="Hauser L."/>
            <person name="Chang Y.J."/>
            <person name="Jeffries C.D."/>
            <person name="Rohde M."/>
            <person name="Sikorski J."/>
            <person name="Pukall R."/>
            <person name="Woyke T."/>
            <person name="Bristow J."/>
            <person name="Eisen J.A."/>
            <person name="Markowitz V."/>
            <person name="Hugenholtz P."/>
            <person name="Kyrpides N.C."/>
            <person name="Klenk H.P."/>
            <person name="Lapidus A."/>
        </authorList>
    </citation>
    <scope>NUCLEOTIDE SEQUENCE [LARGE SCALE GENOMIC DNA]</scope>
    <source>
        <strain evidence="3">ATCC 49627 / DSM 7084 / CIP 109912 / JCM 12494 / NCIMB 702895 / VPI D76D-27C</strain>
    </source>
</reference>
<dbReference type="HOGENOM" id="CLU_075800_0_0_11"/>
<dbReference type="PANTHER" id="PTHR42160">
    <property type="entry name" value="URACIL-DNA GLYCOSYLASE SUPERFAMILY PROTEIN"/>
    <property type="match status" value="1"/>
</dbReference>
<gene>
    <name evidence="2" type="ordered locus">Olsu_1220</name>
</gene>
<dbReference type="CDD" id="cd10033">
    <property type="entry name" value="UDG_like"/>
    <property type="match status" value="1"/>
</dbReference>
<dbReference type="InterPro" id="IPR005122">
    <property type="entry name" value="Uracil-DNA_glycosylase-like"/>
</dbReference>
<dbReference type="EMBL" id="CP002106">
    <property type="protein sequence ID" value="ADK68326.1"/>
    <property type="molecule type" value="Genomic_DNA"/>
</dbReference>
<dbReference type="InterPro" id="IPR036895">
    <property type="entry name" value="Uracil-DNA_glycosylase-like_sf"/>
</dbReference>
<name>E1QW23_OLSUV</name>